<dbReference type="PROSITE" id="PS50297">
    <property type="entry name" value="ANK_REP_REGION"/>
    <property type="match status" value="3"/>
</dbReference>
<dbReference type="SMART" id="SM00248">
    <property type="entry name" value="ANK"/>
    <property type="match status" value="5"/>
</dbReference>
<dbReference type="OrthoDB" id="194358at2759"/>
<dbReference type="PANTHER" id="PTHR24118">
    <property type="entry name" value="POTE ANKYRIN DOMAIN"/>
    <property type="match status" value="1"/>
</dbReference>
<dbReference type="InterPro" id="IPR036770">
    <property type="entry name" value="Ankyrin_rpt-contain_sf"/>
</dbReference>
<accession>A0A813GCF1</accession>
<reference evidence="3" key="1">
    <citation type="submission" date="2021-02" db="EMBL/GenBank/DDBJ databases">
        <authorList>
            <person name="Dougan E. K."/>
            <person name="Rhodes N."/>
            <person name="Thang M."/>
            <person name="Chan C."/>
        </authorList>
    </citation>
    <scope>NUCLEOTIDE SEQUENCE</scope>
</reference>
<feature type="compositionally biased region" description="Basic residues" evidence="2">
    <location>
        <begin position="938"/>
        <end position="951"/>
    </location>
</feature>
<feature type="repeat" description="ANK" evidence="1">
    <location>
        <begin position="386"/>
        <end position="409"/>
    </location>
</feature>
<feature type="compositionally biased region" description="Low complexity" evidence="2">
    <location>
        <begin position="683"/>
        <end position="695"/>
    </location>
</feature>
<evidence type="ECO:0000256" key="1">
    <source>
        <dbReference type="PROSITE-ProRule" id="PRU00023"/>
    </source>
</evidence>
<gene>
    <name evidence="3" type="ORF">PGLA1383_LOCUS41120</name>
</gene>
<evidence type="ECO:0000313" key="3">
    <source>
        <dbReference type="EMBL" id="CAE8623914.1"/>
    </source>
</evidence>
<name>A0A813GCF1_POLGL</name>
<keyword evidence="1" id="KW-0040">ANK repeat</keyword>
<feature type="region of interest" description="Disordered" evidence="2">
    <location>
        <begin position="911"/>
        <end position="962"/>
    </location>
</feature>
<dbReference type="AlphaFoldDB" id="A0A813GCF1"/>
<feature type="compositionally biased region" description="Polar residues" evidence="2">
    <location>
        <begin position="748"/>
        <end position="757"/>
    </location>
</feature>
<organism evidence="3 4">
    <name type="scientific">Polarella glacialis</name>
    <name type="common">Dinoflagellate</name>
    <dbReference type="NCBI Taxonomy" id="89957"/>
    <lineage>
        <taxon>Eukaryota</taxon>
        <taxon>Sar</taxon>
        <taxon>Alveolata</taxon>
        <taxon>Dinophyceae</taxon>
        <taxon>Suessiales</taxon>
        <taxon>Suessiaceae</taxon>
        <taxon>Polarella</taxon>
    </lineage>
</organism>
<dbReference type="PROSITE" id="PS50088">
    <property type="entry name" value="ANK_REPEAT"/>
    <property type="match status" value="3"/>
</dbReference>
<dbReference type="Pfam" id="PF12796">
    <property type="entry name" value="Ank_2"/>
    <property type="match status" value="2"/>
</dbReference>
<comment type="caution">
    <text evidence="3">The sequence shown here is derived from an EMBL/GenBank/DDBJ whole genome shotgun (WGS) entry which is preliminary data.</text>
</comment>
<dbReference type="SUPFAM" id="SSF48403">
    <property type="entry name" value="Ankyrin repeat"/>
    <property type="match status" value="1"/>
</dbReference>
<dbReference type="EMBL" id="CAJNNV010028262">
    <property type="protein sequence ID" value="CAE8623914.1"/>
    <property type="molecule type" value="Genomic_DNA"/>
</dbReference>
<keyword evidence="4" id="KW-1185">Reference proteome</keyword>
<dbReference type="Proteomes" id="UP000654075">
    <property type="component" value="Unassembled WGS sequence"/>
</dbReference>
<dbReference type="Gene3D" id="1.25.40.20">
    <property type="entry name" value="Ankyrin repeat-containing domain"/>
    <property type="match status" value="1"/>
</dbReference>
<evidence type="ECO:0000313" key="4">
    <source>
        <dbReference type="Proteomes" id="UP000654075"/>
    </source>
</evidence>
<feature type="repeat" description="ANK" evidence="1">
    <location>
        <begin position="497"/>
        <end position="529"/>
    </location>
</feature>
<sequence>MERATTSIPSELDLCSWERSMSMPAFAGPGYKVPREVDVAASCPVGSWGRPSILACKFPMMCVRMATFMDFDVMPSYGQLLEKGLLVEPSDDATVHFISHEWLSRKHPDPDSKQLRRMQGVFLEILAGRSEELFSPDGFITFSKGTSIGSQRSPLAAAEKAQRSYTITEECLRQDVEEGLVWLDWSSIPQVIDAAKDSLEQTLKDQNHAVYSIGAYLDHCSYFWILAPTAMHKDQMTVRNFSTYRARAWCRLEEWANLLSSKSMMPLVVTEAPRIATYSSLAFVLDNAGRPERGPCSGNLSCCSFDHSITVAGEKRSIPCDKISIQSVLQKLFSTKMQSLTGSLLTYSFLMLEPTIAVGRDASATPDLEKFAQKWHETGQQESTEHGLTLLHIAAAAGNAPMVRELLERQCMGEKWLVSDVFGTTAFQVAVVSGSVATVKLFLQTGEIDKEQTNGSNNFGAAPIHITSEYGKADILQLLLANDAEVDLPKRAGSAYAGRTALLCAALRSQFECCEILIRHGASVSARDKEGNTVLHMAALEPMCLIGNQDPTAKMTTVHLLLEANADPSDRNDAGHTAAELFALTSGHVAGELWLALPRTLGVESRRGVGAGFVTDEPVQDETQFAKRLSCFGPFGFCLHASLDCPIFSASDDAKMVEAEEAADEEKEAVAVAATAEEEAEEPAVAAGAQSVAAATEGETHAPGAATTEAAGVLASEPAESEVAATDKVADSAAGGEDDEADRESLHSRCSFTTGPQKTVPGGDRGESMAPTQFERAESSVGDNEDAKEKGTSAGAVGGLSLLTADALAKHTAALAKAQAEAYAATFATAKSNYAKSMAGRSVAGKSIAGMSIAGRSIAGRSIAGRSVAGRSIAASGIAQSEKTFRTHFTNREMLVGPSMMREIMRSVSPISEPGVALKRRRRKRDQSGSGSEEGDRRKRKKEKKKDKAAKRAVSLHPRAPSPSHYAAFGPRADVLDVATATGDYFGIYSMDLASLKQGTYAYTGSEVGFVATAICSGACGDKAWRVFRLADGDLLATMLLV</sequence>
<feature type="region of interest" description="Disordered" evidence="2">
    <location>
        <begin position="659"/>
        <end position="794"/>
    </location>
</feature>
<feature type="repeat" description="ANK" evidence="1">
    <location>
        <begin position="459"/>
        <end position="491"/>
    </location>
</feature>
<dbReference type="PANTHER" id="PTHR24118:SF99">
    <property type="entry name" value="POTE ANKYRIN DOMAIN FAMILY MEMBER 3C-RELATED"/>
    <property type="match status" value="1"/>
</dbReference>
<dbReference type="InterPro" id="IPR002110">
    <property type="entry name" value="Ankyrin_rpt"/>
</dbReference>
<evidence type="ECO:0000256" key="2">
    <source>
        <dbReference type="SAM" id="MobiDB-lite"/>
    </source>
</evidence>
<protein>
    <submittedName>
        <fullName evidence="3">Uncharacterized protein</fullName>
    </submittedName>
</protein>
<proteinExistence type="predicted"/>